<dbReference type="PANTHER" id="PTHR32305">
    <property type="match status" value="1"/>
</dbReference>
<dbReference type="Pfam" id="PF20148">
    <property type="entry name" value="DUF6531"/>
    <property type="match status" value="1"/>
</dbReference>
<feature type="region of interest" description="Disordered" evidence="2">
    <location>
        <begin position="793"/>
        <end position="824"/>
    </location>
</feature>
<organism evidence="6 7">
    <name type="scientific">Methylobacter tundripaludum (strain ATCC BAA-1195 / DSM 17260 / SV96)</name>
    <dbReference type="NCBI Taxonomy" id="697282"/>
    <lineage>
        <taxon>Bacteria</taxon>
        <taxon>Pseudomonadati</taxon>
        <taxon>Pseudomonadota</taxon>
        <taxon>Gammaproteobacteria</taxon>
        <taxon>Methylococcales</taxon>
        <taxon>Methylococcaceae</taxon>
        <taxon>Methylobacter</taxon>
    </lineage>
</organism>
<dbReference type="Pfam" id="PF25023">
    <property type="entry name" value="TEN_YD-shell"/>
    <property type="match status" value="1"/>
</dbReference>
<accession>G3J1U2</accession>
<evidence type="ECO:0000256" key="1">
    <source>
        <dbReference type="ARBA" id="ARBA00022737"/>
    </source>
</evidence>
<feature type="compositionally biased region" description="Basic and acidic residues" evidence="2">
    <location>
        <begin position="1119"/>
        <end position="1147"/>
    </location>
</feature>
<dbReference type="InterPro" id="IPR050708">
    <property type="entry name" value="T6SS_VgrG/RHS"/>
</dbReference>
<protein>
    <submittedName>
        <fullName evidence="6">RHS repeat-associated protein</fullName>
    </submittedName>
</protein>
<feature type="signal peptide" evidence="3">
    <location>
        <begin position="1"/>
        <end position="18"/>
    </location>
</feature>
<feature type="region of interest" description="Disordered" evidence="2">
    <location>
        <begin position="1228"/>
        <end position="1253"/>
    </location>
</feature>
<dbReference type="InterPro" id="IPR031325">
    <property type="entry name" value="RHS_repeat"/>
</dbReference>
<evidence type="ECO:0000259" key="5">
    <source>
        <dbReference type="Pfam" id="PF25023"/>
    </source>
</evidence>
<reference evidence="6 7" key="1">
    <citation type="submission" date="2011-06" db="EMBL/GenBank/DDBJ databases">
        <title>Genomic sequence of Methylobacter tundripaludum SV96.</title>
        <authorList>
            <consortium name="US DOE Joint Genome Institute"/>
            <person name="Lucas S."/>
            <person name="Han J."/>
            <person name="Lapidus A."/>
            <person name="Cheng J.-F."/>
            <person name="Goodwin L."/>
            <person name="Pitluck S."/>
            <person name="Held B."/>
            <person name="Detter J.C."/>
            <person name="Han C."/>
            <person name="Tapia R."/>
            <person name="Land M."/>
            <person name="Hauser L."/>
            <person name="Kyrpides N."/>
            <person name="Ivanova N."/>
            <person name="Ovchinnikova G."/>
            <person name="Pagani I."/>
            <person name="Klotz M.G."/>
            <person name="Dispirito A.A."/>
            <person name="Murrell J.C."/>
            <person name="Dunfield P."/>
            <person name="Kalyuzhnaya M.G."/>
            <person name="Svenning M."/>
            <person name="Trotsenko Y.A."/>
            <person name="Stein L.Y."/>
            <person name="Woyke T."/>
        </authorList>
    </citation>
    <scope>NUCLEOTIDE SEQUENCE [LARGE SCALE GENOMIC DNA]</scope>
    <source>
        <strain evidence="7">ATCC BAA-1195 / DSM 17260 / SV96</strain>
    </source>
</reference>
<dbReference type="Pfam" id="PF05593">
    <property type="entry name" value="RHS_repeat"/>
    <property type="match status" value="5"/>
</dbReference>
<dbReference type="InterPro" id="IPR006530">
    <property type="entry name" value="YD"/>
</dbReference>
<dbReference type="Gene3D" id="2.180.10.10">
    <property type="entry name" value="RHS repeat-associated core"/>
    <property type="match status" value="3"/>
</dbReference>
<dbReference type="NCBIfam" id="TIGR03696">
    <property type="entry name" value="Rhs_assc_core"/>
    <property type="match status" value="1"/>
</dbReference>
<feature type="compositionally biased region" description="Polar residues" evidence="2">
    <location>
        <begin position="795"/>
        <end position="824"/>
    </location>
</feature>
<keyword evidence="3" id="KW-0732">Signal</keyword>
<feature type="region of interest" description="Disordered" evidence="2">
    <location>
        <begin position="1117"/>
        <end position="1147"/>
    </location>
</feature>
<keyword evidence="1" id="KW-0677">Repeat</keyword>
<gene>
    <name evidence="6" type="ORF">Mettu_2806</name>
</gene>
<evidence type="ECO:0000256" key="2">
    <source>
        <dbReference type="SAM" id="MobiDB-lite"/>
    </source>
</evidence>
<feature type="domain" description="Teneurin-like YD-shell" evidence="5">
    <location>
        <begin position="258"/>
        <end position="676"/>
    </location>
</feature>
<feature type="chain" id="PRO_5003445813" evidence="3">
    <location>
        <begin position="19"/>
        <end position="1462"/>
    </location>
</feature>
<evidence type="ECO:0000259" key="4">
    <source>
        <dbReference type="Pfam" id="PF20148"/>
    </source>
</evidence>
<feature type="domain" description="DUF6531" evidence="4">
    <location>
        <begin position="144"/>
        <end position="221"/>
    </location>
</feature>
<proteinExistence type="predicted"/>
<dbReference type="InterPro" id="IPR022385">
    <property type="entry name" value="Rhs_assc_core"/>
</dbReference>
<dbReference type="InterPro" id="IPR045351">
    <property type="entry name" value="DUF6531"/>
</dbReference>
<dbReference type="STRING" id="697282.Mettu_2806"/>
<evidence type="ECO:0000313" key="7">
    <source>
        <dbReference type="Proteomes" id="UP000004664"/>
    </source>
</evidence>
<sequence>MRKILYLLLILSSNIANAGAFPAANTGPALTLTAESQCTQSGLSALYGTAYTYGIAGYNPSQWSGLKCKAFLNGVWTLTVFLFPYQYCPAGGSYYIYEDICVYASACIAPQKRNATTGICELPSTPAVIPLKNTGKPPLCSSGGNPINIGTGNKYQPETDYQGAGDFPLVFERTYNSDASTVSERLGTGSGWRHSYERSITSAANSSLATAYRADGSAYDFTLTGNSWSSPADVNLKLSRSASPDTWLLTTEDGSVETYNATGQLQSIKSRSGASQTLTYDANGLLTAVTHSNGRSLTLSYDSNLRVTTLQDPADGLYRYGYNNATGNLETATYPDQTTRTYLYNESANVGVDMPHALTGIIDENNHRFATFQYDNQKRAVLTQHAGGAERVSVAYGSNSNVVTDALGTARTHRFQTLQGVVKSIGSDQPAGAGCSAAASAISYDANGNTASRTDFNGNRSCYAYDLSRNLETTRIEGLAPGSSCPADLASYTPANSSERKTSSQWHASYRLPSQIDQAGQRTTFSYDAQGNLLQKIVSADGQTKTWTLTYNTNGQPLTIDGPRSDVNDVTHFSYDAKGDLNTVTDALGHVTTITSYNANGQPLALKDPNGLITTFQYDLRGKPVASGVGTEITRYNYDAAEQLINVTLPDASTIAYSYDNAHRLVSIADTLGNHIDYTLDKMGNRLSSQVTDPANNLTRTRAQVFDSLSRLAKTIGSQNQTANYGYDANGNVTTITDPLGNKTAFAYDPLNRLIKSIDPTGKVTQSSYDSHDHPLSITDPLAHITDYSYDGFGNQLSTDSPDTGQTQVSYDDAGNPQNRTDARGQTVNYSYDALNRVSQVTYADKPPITFTYDQGSNGTGHLTQMVDESGTTRWSYNLQGKVTSKSFNTGSLTLVAKYAYNSNGQLTALTYPSGKVVQLTYSNGQISAVDANRSSLLSNIHYQPFGPAQDWMFGNGVQTSRSFDLDGRLIDYDLGDRSRQLTYDAAGRITGYRDSDLNYDQSFSYDPLGRLINYTDPTSQTRYSYDANGNRTEQQGGAQGKSFNIEAISNRLLSITDNQLQTLKSYSYDAAGHITGDGYHHFAYDGRGRMVQASSIGHGTEQYRVNGLGQRVAKIHGHAHEKSKDDDHDSKQTETDHHRNEQDNHQNDVPAGIYFVYDQAGHLLGEYNQHGKAIQETVWLGDMPVAVLANNQHYFVYADHLNSPRAITDRTGRVVWRWDSDPFGATVENEDHDDDHHHAFGSKKADEDPDRDGQRFVYNLRFPGQYYDKETGLNYNGFRDYDSEVGRYRQSDPIGLAGGINTYVYVGGNPVNRIDPTGQFAQVIIPGVVIGTGVAAILCASNPSLCQKAIKGCFDGINKMFNEATDKHPSTPTGQRGSPMDVPKGTNAPTTIGDRDYGGHALDQMQGRGVPPSAVEDAIENGNSSPDKSYPDSRTENTSADGRVVVITDNDTGRVITVITK</sequence>
<dbReference type="PANTHER" id="PTHR32305:SF15">
    <property type="entry name" value="PROTEIN RHSA-RELATED"/>
    <property type="match status" value="1"/>
</dbReference>
<name>G3J1U2_METTV</name>
<dbReference type="HOGENOM" id="CLU_003684_1_0_6"/>
<dbReference type="NCBIfam" id="TIGR01643">
    <property type="entry name" value="YD_repeat_2x"/>
    <property type="match status" value="11"/>
</dbReference>
<keyword evidence="7" id="KW-1185">Reference proteome</keyword>
<dbReference type="eggNOG" id="COG3209">
    <property type="taxonomic scope" value="Bacteria"/>
</dbReference>
<feature type="compositionally biased region" description="Basic and acidic residues" evidence="2">
    <location>
        <begin position="1235"/>
        <end position="1253"/>
    </location>
</feature>
<evidence type="ECO:0000256" key="3">
    <source>
        <dbReference type="SAM" id="SignalP"/>
    </source>
</evidence>
<dbReference type="EMBL" id="JH109154">
    <property type="protein sequence ID" value="EGW19698.1"/>
    <property type="molecule type" value="Genomic_DNA"/>
</dbReference>
<dbReference type="OrthoDB" id="7030285at2"/>
<evidence type="ECO:0000313" key="6">
    <source>
        <dbReference type="EMBL" id="EGW19698.1"/>
    </source>
</evidence>
<feature type="region of interest" description="Disordered" evidence="2">
    <location>
        <begin position="1365"/>
        <end position="1443"/>
    </location>
</feature>
<dbReference type="InterPro" id="IPR056823">
    <property type="entry name" value="TEN-like_YD-shell"/>
</dbReference>
<dbReference type="RefSeq" id="WP_006893861.1">
    <property type="nucleotide sequence ID" value="NZ_JH109154.1"/>
</dbReference>
<dbReference type="Proteomes" id="UP000004664">
    <property type="component" value="Unassembled WGS sequence"/>
</dbReference>